<evidence type="ECO:0000313" key="1">
    <source>
        <dbReference type="EMBL" id="AIQ60825.1"/>
    </source>
</evidence>
<proteinExistence type="predicted"/>
<dbReference type="KEGG" id="pbd:PBOR_30760"/>
<evidence type="ECO:0000313" key="2">
    <source>
        <dbReference type="Proteomes" id="UP000029518"/>
    </source>
</evidence>
<dbReference type="EMBL" id="CP009285">
    <property type="protein sequence ID" value="AIQ60825.1"/>
    <property type="molecule type" value="Genomic_DNA"/>
</dbReference>
<dbReference type="AlphaFoldDB" id="A0A089LL59"/>
<organism evidence="1 2">
    <name type="scientific">Paenibacillus borealis</name>
    <dbReference type="NCBI Taxonomy" id="160799"/>
    <lineage>
        <taxon>Bacteria</taxon>
        <taxon>Bacillati</taxon>
        <taxon>Bacillota</taxon>
        <taxon>Bacilli</taxon>
        <taxon>Bacillales</taxon>
        <taxon>Paenibacillaceae</taxon>
        <taxon>Paenibacillus</taxon>
    </lineage>
</organism>
<name>A0A089LL59_PAEBO</name>
<gene>
    <name evidence="1" type="ORF">PBOR_30760</name>
</gene>
<keyword evidence="2" id="KW-1185">Reference proteome</keyword>
<accession>A0A089LL59</accession>
<dbReference type="HOGENOM" id="CLU_789515_0_0_9"/>
<protein>
    <submittedName>
        <fullName evidence="1">Uncharacterized protein</fullName>
    </submittedName>
</protein>
<sequence length="367" mass="41071">MEVIQLNTKKWSATVAVILVSGGVFAASAFLVPSLVNSAVVAKNSTATQGNSQLNLTGSTVPVLKVEAPAPVSTVNDDLLKQMTEAQIQQIYDYIEKPGDPNVSGRELTGSEINRRLVLEDQYVYDGVRPQKPLPLEPGQGALYLDMNTNTYHYPEKTWTDEEHLQLIDWYSRLNYVLSKRYVTAPPLPQKYSKSEVEAFAAESVRRLYDADVSKLNTYVAQPEQEYGFRSTWMVHFAPYKSSTLRGQGQEFWEYDVQIDPETGIAVDTTAINGALKRTPIDAAAAAAILKDNSWINKATQVVKDKQGEKRKIVKAYLTDTEVNNKRGMVAVDVLLEDGSKYNAEFRYPSKMLRCLIYEPAGKENKR</sequence>
<dbReference type="Proteomes" id="UP000029518">
    <property type="component" value="Chromosome"/>
</dbReference>
<reference evidence="1" key="1">
    <citation type="submission" date="2014-08" db="EMBL/GenBank/DDBJ databases">
        <title>Comparative genomics of the Paenibacillus odorifer group.</title>
        <authorList>
            <person name="den Bakker H.C."/>
            <person name="Tsai Y.-C.Y.-C."/>
            <person name="Martin N."/>
            <person name="Korlach J."/>
            <person name="Wiedmann M."/>
        </authorList>
    </citation>
    <scope>NUCLEOTIDE SEQUENCE [LARGE SCALE GENOMIC DNA]</scope>
    <source>
        <strain evidence="1">DSM 13188</strain>
    </source>
</reference>